<dbReference type="eggNOG" id="COG1629">
    <property type="taxonomic scope" value="Bacteria"/>
</dbReference>
<keyword evidence="1" id="KW-0732">Signal</keyword>
<dbReference type="SUPFAM" id="SSF56935">
    <property type="entry name" value="Porins"/>
    <property type="match status" value="1"/>
</dbReference>
<comment type="subcellular location">
    <subcellularLocation>
        <location evidence="2">Cell outer membrane</location>
        <topology evidence="2">Multi-pass membrane protein</topology>
    </subcellularLocation>
</comment>
<proteinExistence type="inferred from homology"/>
<dbReference type="PANTHER" id="PTHR30069:SF29">
    <property type="entry name" value="HEMOGLOBIN AND HEMOGLOBIN-HAPTOGLOBIN-BINDING PROTEIN 1-RELATED"/>
    <property type="match status" value="1"/>
</dbReference>
<dbReference type="RefSeq" id="WP_013766169.1">
    <property type="nucleotide sequence ID" value="NC_015510.1"/>
</dbReference>
<dbReference type="HOGENOM" id="CLU_013214_1_0_10"/>
<comment type="similarity">
    <text evidence="2">Belongs to the TonB-dependent receptor family.</text>
</comment>
<dbReference type="Gene3D" id="2.60.40.1930">
    <property type="match status" value="1"/>
</dbReference>
<sequence length="823" mass="91494">MKDSTYRPSCVLLIFPLSWLLWPPGLAERLQQQLKNYQTKYPAEKVYLHTDKPHYALGENLWFSAYLTAGPEHLPSLLSNPVYVELIGPDQHKASRYIGIQDGVGTGDFDTERDWPEGKYLLRAYTNYMRNFDSTFFFQRELVFFKPKLEADKPADPLVPISDFSVQFMPEGGDLVQGLSSQIGVKATSNLGTGVQFEGKIIDDQGTPVAVFKTYRFGLGAFSFTPQTGRRYNAEINHQGIVKNIPLPTALPQGYTLQVTQRPPNQLLINVRCNVPNGLKDAVILGHLRGQSIFTFSNTEGQDKLSLTIPTDSIPEGIAQFTLFSNTGEPLCERLVFVDNPRERARLSISTDNPLYNKRQKVKVELQLKDQEGKPLQAIVSATVTDKQSVYWAKYGQDIRSYLLLQSDLPGNIEDPGYFFVEENATRRQLLDMLMLTQGWRRFSWKAVLRDTLPDLAWLPEQGFTISGQTTKLDQPDKPVAADLMVVAVEKGISERVSSGPDGRFAITGFPFIDSTRVVIQAAKVPNNTKKGKNADSNQQQIAGNRDLKIRLDGDNPPPVNPLQGFTLPLSADPVQQNSFLADSKKLADLDSLFPGIWKLSLAEFEVKAKREKNPYGVGDIPYRAPTDRMIIDSVPGKNTALSVFDLLRRIPGAQVVGTFPNQSVVLRGINSLSGAAQALFVLDGTVVDASTLSTVPVSTIAFVDVLKGGQAAMFGSRGINGVVSVYTKRNGSQPVQYDVNGIINFKHPGFYKAREFYAPLYDQKKPEHDRPDYRTTLHWQPLIETDKNGRATFSFFTSDKGGAFEVLVEGMTLRGSVVSGRY</sequence>
<dbReference type="EMBL" id="CP002691">
    <property type="protein sequence ID" value="AEE51630.1"/>
    <property type="molecule type" value="Genomic_DNA"/>
</dbReference>
<dbReference type="AlphaFoldDB" id="F4L143"/>
<feature type="domain" description="TonB-dependent receptor plug" evidence="3">
    <location>
        <begin position="639"/>
        <end position="723"/>
    </location>
</feature>
<dbReference type="PANTHER" id="PTHR30069">
    <property type="entry name" value="TONB-DEPENDENT OUTER MEMBRANE RECEPTOR"/>
    <property type="match status" value="1"/>
</dbReference>
<evidence type="ECO:0000256" key="1">
    <source>
        <dbReference type="ARBA" id="ARBA00022729"/>
    </source>
</evidence>
<dbReference type="eggNOG" id="COG2373">
    <property type="taxonomic scope" value="Bacteria"/>
</dbReference>
<keyword evidence="2" id="KW-0813">Transport</keyword>
<keyword evidence="4" id="KW-0675">Receptor</keyword>
<keyword evidence="2" id="KW-1134">Transmembrane beta strand</keyword>
<dbReference type="InterPro" id="IPR012910">
    <property type="entry name" value="Plug_dom"/>
</dbReference>
<protein>
    <submittedName>
        <fullName evidence="4">TonB-dependent receptor plug</fullName>
    </submittedName>
</protein>
<keyword evidence="5" id="KW-1185">Reference proteome</keyword>
<dbReference type="Gene3D" id="2.170.130.10">
    <property type="entry name" value="TonB-dependent receptor, plug domain"/>
    <property type="match status" value="1"/>
</dbReference>
<dbReference type="Pfam" id="PF07715">
    <property type="entry name" value="Plug"/>
    <property type="match status" value="1"/>
</dbReference>
<evidence type="ECO:0000256" key="2">
    <source>
        <dbReference type="PROSITE-ProRule" id="PRU01360"/>
    </source>
</evidence>
<keyword evidence="2" id="KW-0998">Cell outer membrane</keyword>
<accession>F4L143</accession>
<gene>
    <name evidence="4" type="ordered locus">Halhy_3778</name>
</gene>
<dbReference type="InterPro" id="IPR039426">
    <property type="entry name" value="TonB-dep_rcpt-like"/>
</dbReference>
<name>F4L143_HALH1</name>
<reference key="2">
    <citation type="submission" date="2011-04" db="EMBL/GenBank/DDBJ databases">
        <title>Complete sequence of chromosome of Haliscomenobacter hydrossis DSM 1100.</title>
        <authorList>
            <consortium name="US DOE Joint Genome Institute (JGI-PGF)"/>
            <person name="Lucas S."/>
            <person name="Han J."/>
            <person name="Lapidus A."/>
            <person name="Bruce D."/>
            <person name="Goodwin L."/>
            <person name="Pitluck S."/>
            <person name="Peters L."/>
            <person name="Kyrpides N."/>
            <person name="Mavromatis K."/>
            <person name="Ivanova N."/>
            <person name="Ovchinnikova G."/>
            <person name="Pagani I."/>
            <person name="Daligault H."/>
            <person name="Detter J.C."/>
            <person name="Han C."/>
            <person name="Land M."/>
            <person name="Hauser L."/>
            <person name="Markowitz V."/>
            <person name="Cheng J.-F."/>
            <person name="Hugenholtz P."/>
            <person name="Woyke T."/>
            <person name="Wu D."/>
            <person name="Verbarg S."/>
            <person name="Frueling A."/>
            <person name="Brambilla E."/>
            <person name="Klenk H.-P."/>
            <person name="Eisen J.A."/>
        </authorList>
    </citation>
    <scope>NUCLEOTIDE SEQUENCE</scope>
    <source>
        <strain>DSM 1100</strain>
    </source>
</reference>
<dbReference type="Proteomes" id="UP000008461">
    <property type="component" value="Chromosome"/>
</dbReference>
<dbReference type="OrthoDB" id="679547at2"/>
<dbReference type="STRING" id="760192.Halhy_3778"/>
<dbReference type="PROSITE" id="PS52016">
    <property type="entry name" value="TONB_DEPENDENT_REC_3"/>
    <property type="match status" value="1"/>
</dbReference>
<dbReference type="GO" id="GO:0044718">
    <property type="term" value="P:siderophore transmembrane transport"/>
    <property type="evidence" value="ECO:0007669"/>
    <property type="project" value="TreeGrafter"/>
</dbReference>
<dbReference type="GO" id="GO:0015344">
    <property type="term" value="F:siderophore uptake transmembrane transporter activity"/>
    <property type="evidence" value="ECO:0007669"/>
    <property type="project" value="TreeGrafter"/>
</dbReference>
<reference evidence="4 5" key="1">
    <citation type="journal article" date="2011" name="Stand. Genomic Sci.">
        <title>Complete genome sequence of Haliscomenobacter hydrossis type strain (O).</title>
        <authorList>
            <consortium name="US DOE Joint Genome Institute (JGI-PGF)"/>
            <person name="Daligault H."/>
            <person name="Lapidus A."/>
            <person name="Zeytun A."/>
            <person name="Nolan M."/>
            <person name="Lucas S."/>
            <person name="Del Rio T.G."/>
            <person name="Tice H."/>
            <person name="Cheng J.F."/>
            <person name="Tapia R."/>
            <person name="Han C."/>
            <person name="Goodwin L."/>
            <person name="Pitluck S."/>
            <person name="Liolios K."/>
            <person name="Pagani I."/>
            <person name="Ivanova N."/>
            <person name="Huntemann M."/>
            <person name="Mavromatis K."/>
            <person name="Mikhailova N."/>
            <person name="Pati A."/>
            <person name="Chen A."/>
            <person name="Palaniappan K."/>
            <person name="Land M."/>
            <person name="Hauser L."/>
            <person name="Brambilla E.M."/>
            <person name="Rohde M."/>
            <person name="Verbarg S."/>
            <person name="Goker M."/>
            <person name="Bristow J."/>
            <person name="Eisen J.A."/>
            <person name="Markowitz V."/>
            <person name="Hugenholtz P."/>
            <person name="Kyrpides N.C."/>
            <person name="Klenk H.P."/>
            <person name="Woyke T."/>
        </authorList>
    </citation>
    <scope>NUCLEOTIDE SEQUENCE [LARGE SCALE GENOMIC DNA]</scope>
    <source>
        <strain evidence="5">ATCC 27775 / DSM 1100 / LMG 10767 / O</strain>
    </source>
</reference>
<evidence type="ECO:0000313" key="5">
    <source>
        <dbReference type="Proteomes" id="UP000008461"/>
    </source>
</evidence>
<evidence type="ECO:0000259" key="3">
    <source>
        <dbReference type="Pfam" id="PF07715"/>
    </source>
</evidence>
<keyword evidence="2" id="KW-0472">Membrane</keyword>
<dbReference type="GO" id="GO:0009279">
    <property type="term" value="C:cell outer membrane"/>
    <property type="evidence" value="ECO:0007669"/>
    <property type="project" value="UniProtKB-SubCell"/>
</dbReference>
<dbReference type="KEGG" id="hhy:Halhy_3778"/>
<dbReference type="InterPro" id="IPR037066">
    <property type="entry name" value="Plug_dom_sf"/>
</dbReference>
<evidence type="ECO:0000313" key="4">
    <source>
        <dbReference type="EMBL" id="AEE51630.1"/>
    </source>
</evidence>
<keyword evidence="2" id="KW-0812">Transmembrane</keyword>
<organism evidence="4 5">
    <name type="scientific">Haliscomenobacter hydrossis (strain ATCC 27775 / DSM 1100 / LMG 10767 / O)</name>
    <dbReference type="NCBI Taxonomy" id="760192"/>
    <lineage>
        <taxon>Bacteria</taxon>
        <taxon>Pseudomonadati</taxon>
        <taxon>Bacteroidota</taxon>
        <taxon>Saprospiria</taxon>
        <taxon>Saprospirales</taxon>
        <taxon>Haliscomenobacteraceae</taxon>
        <taxon>Haliscomenobacter</taxon>
    </lineage>
</organism>